<feature type="domain" description="Histidine kinase/HSP90-like ATPase" evidence="2">
    <location>
        <begin position="206"/>
        <end position="317"/>
    </location>
</feature>
<dbReference type="SUPFAM" id="SSF55874">
    <property type="entry name" value="ATPase domain of HSP90 chaperone/DNA topoisomerase II/histidine kinase"/>
    <property type="match status" value="1"/>
</dbReference>
<evidence type="ECO:0000256" key="1">
    <source>
        <dbReference type="ARBA" id="ARBA00022527"/>
    </source>
</evidence>
<dbReference type="InterPro" id="IPR025847">
    <property type="entry name" value="MEDS_domain"/>
</dbReference>
<dbReference type="RefSeq" id="WP_345731076.1">
    <property type="nucleotide sequence ID" value="NZ_BAAAYN010000038.1"/>
</dbReference>
<comment type="caution">
    <text evidence="4">The sequence shown here is derived from an EMBL/GenBank/DDBJ whole genome shotgun (WGS) entry which is preliminary data.</text>
</comment>
<keyword evidence="1" id="KW-0808">Transferase</keyword>
<name>A0ABP6T3U8_9ACTN</name>
<dbReference type="Pfam" id="PF14417">
    <property type="entry name" value="MEDS"/>
    <property type="match status" value="1"/>
</dbReference>
<dbReference type="InterPro" id="IPR036890">
    <property type="entry name" value="HATPase_C_sf"/>
</dbReference>
<evidence type="ECO:0000313" key="5">
    <source>
        <dbReference type="Proteomes" id="UP001501676"/>
    </source>
</evidence>
<organism evidence="4 5">
    <name type="scientific">Cryptosporangium minutisporangium</name>
    <dbReference type="NCBI Taxonomy" id="113569"/>
    <lineage>
        <taxon>Bacteria</taxon>
        <taxon>Bacillati</taxon>
        <taxon>Actinomycetota</taxon>
        <taxon>Actinomycetes</taxon>
        <taxon>Cryptosporangiales</taxon>
        <taxon>Cryptosporangiaceae</taxon>
        <taxon>Cryptosporangium</taxon>
    </lineage>
</organism>
<keyword evidence="1" id="KW-0418">Kinase</keyword>
<dbReference type="InterPro" id="IPR003594">
    <property type="entry name" value="HATPase_dom"/>
</dbReference>
<evidence type="ECO:0000259" key="2">
    <source>
        <dbReference type="Pfam" id="PF13581"/>
    </source>
</evidence>
<evidence type="ECO:0000313" key="4">
    <source>
        <dbReference type="EMBL" id="GAA3392519.1"/>
    </source>
</evidence>
<accession>A0ABP6T3U8</accession>
<dbReference type="Pfam" id="PF13581">
    <property type="entry name" value="HATPase_c_2"/>
    <property type="match status" value="1"/>
</dbReference>
<keyword evidence="1" id="KW-0723">Serine/threonine-protein kinase</keyword>
<proteinExistence type="predicted"/>
<protein>
    <recommendedName>
        <fullName evidence="6">Anti-sigma regulatory factor (Ser/Thr protein kinase)</fullName>
    </recommendedName>
</protein>
<sequence>MTTTAGPPTRRRSDHAALIIDSDATVEQLLVPVLRHHVAEGTPALLVVGPHTERVLRTRLGRDAEALEWGARETFYQRLGFAFAGFRDYLREQHARGRRVHVIAEPDVMTGVDAPADRVAAYLGYESVCGEVYAPYGCPITCLWDSRRHPTLVIEGVRSIHDHELTVDGRVENDGYIPAAQYLSGRADVAMLPPPDTAELDVVVTDLRELIGFRAAIGRWAQERDFAELAADHVVSATNEVVTNGMRHGVPPVRVRAWHHDATLVVHVEDQGGHPIPADAGYRPPARPGDGAGLWIARQLADVLLTQSAEGRTAVRLHFPHEVTHRGLEARAN</sequence>
<gene>
    <name evidence="4" type="ORF">GCM10020369_54540</name>
</gene>
<dbReference type="CDD" id="cd16936">
    <property type="entry name" value="HATPase_RsbW-like"/>
    <property type="match status" value="1"/>
</dbReference>
<dbReference type="PANTHER" id="PTHR35526">
    <property type="entry name" value="ANTI-SIGMA-F FACTOR RSBW-RELATED"/>
    <property type="match status" value="1"/>
</dbReference>
<dbReference type="EMBL" id="BAAAYN010000038">
    <property type="protein sequence ID" value="GAA3392519.1"/>
    <property type="molecule type" value="Genomic_DNA"/>
</dbReference>
<evidence type="ECO:0008006" key="6">
    <source>
        <dbReference type="Google" id="ProtNLM"/>
    </source>
</evidence>
<feature type="domain" description="MEDS" evidence="3">
    <location>
        <begin position="14"/>
        <end position="161"/>
    </location>
</feature>
<reference evidence="5" key="1">
    <citation type="journal article" date="2019" name="Int. J. Syst. Evol. Microbiol.">
        <title>The Global Catalogue of Microorganisms (GCM) 10K type strain sequencing project: providing services to taxonomists for standard genome sequencing and annotation.</title>
        <authorList>
            <consortium name="The Broad Institute Genomics Platform"/>
            <consortium name="The Broad Institute Genome Sequencing Center for Infectious Disease"/>
            <person name="Wu L."/>
            <person name="Ma J."/>
        </authorList>
    </citation>
    <scope>NUCLEOTIDE SEQUENCE [LARGE SCALE GENOMIC DNA]</scope>
    <source>
        <strain evidence="5">JCM 9458</strain>
    </source>
</reference>
<dbReference type="PANTHER" id="PTHR35526:SF3">
    <property type="entry name" value="ANTI-SIGMA-F FACTOR RSBW"/>
    <property type="match status" value="1"/>
</dbReference>
<dbReference type="InterPro" id="IPR050267">
    <property type="entry name" value="Anti-sigma-factor_SerPK"/>
</dbReference>
<evidence type="ECO:0000259" key="3">
    <source>
        <dbReference type="Pfam" id="PF14417"/>
    </source>
</evidence>
<dbReference type="Proteomes" id="UP001501676">
    <property type="component" value="Unassembled WGS sequence"/>
</dbReference>
<dbReference type="Gene3D" id="3.30.565.10">
    <property type="entry name" value="Histidine kinase-like ATPase, C-terminal domain"/>
    <property type="match status" value="1"/>
</dbReference>
<keyword evidence="5" id="KW-1185">Reference proteome</keyword>